<dbReference type="PRINTS" id="PR00096">
    <property type="entry name" value="GATASE"/>
</dbReference>
<dbReference type="GO" id="GO:0008153">
    <property type="term" value="P:4-aminobenzoate biosynthetic process"/>
    <property type="evidence" value="ECO:0007669"/>
    <property type="project" value="TreeGrafter"/>
</dbReference>
<dbReference type="PANTHER" id="PTHR11236">
    <property type="entry name" value="AMINOBENZOATE/ANTHRANILATE SYNTHASE"/>
    <property type="match status" value="1"/>
</dbReference>
<keyword evidence="4" id="KW-0315">Glutamine amidotransferase</keyword>
<evidence type="ECO:0000256" key="4">
    <source>
        <dbReference type="ARBA" id="ARBA00022962"/>
    </source>
</evidence>
<dbReference type="InterPro" id="IPR005801">
    <property type="entry name" value="ADC_synthase"/>
</dbReference>
<evidence type="ECO:0000313" key="9">
    <source>
        <dbReference type="Proteomes" id="UP000030185"/>
    </source>
</evidence>
<organism evidence="8 9">
    <name type="scientific">Sporocytophaga myxococcoides</name>
    <dbReference type="NCBI Taxonomy" id="153721"/>
    <lineage>
        <taxon>Bacteria</taxon>
        <taxon>Pseudomonadati</taxon>
        <taxon>Bacteroidota</taxon>
        <taxon>Cytophagia</taxon>
        <taxon>Cytophagales</taxon>
        <taxon>Cytophagaceae</taxon>
        <taxon>Sporocytophaga</taxon>
    </lineage>
</organism>
<evidence type="ECO:0000259" key="6">
    <source>
        <dbReference type="Pfam" id="PF00425"/>
    </source>
</evidence>
<evidence type="ECO:0000259" key="7">
    <source>
        <dbReference type="Pfam" id="PF04715"/>
    </source>
</evidence>
<dbReference type="FunFam" id="3.40.50.880:FF:000003">
    <property type="entry name" value="Anthranilate synthase component II"/>
    <property type="match status" value="1"/>
</dbReference>
<dbReference type="Gene3D" id="3.40.50.880">
    <property type="match status" value="1"/>
</dbReference>
<keyword evidence="9" id="KW-1185">Reference proteome</keyword>
<keyword evidence="3" id="KW-0808">Transferase</keyword>
<sequence length="722" mass="82459">MTTLLIDNYDSYTYIIYQYLWEINGERPIVIKNNSFHIDELSNIPFDNIVISPGPGTPDNPEDVGLSMEVLERFRDTPILGVCLGLQCMGKHFGGIVKKAPMEMHGKYSELIIHDSPLFKGLPEFINVVRYHSLIVERESFPEHLSCTAETKDQGLVMALEHKTQPFYGVQFHPESIGTEYGKEIFRNFKNISDYWIRTKRLPVASKKTKRKFTTLETQWKDPESVFENLFLNQTYSFWLDSSKTGYNGRYSFMGLPEYIIEAHNKKIRFITTSSETINKSQIISTDLFGILKESLLNEEIESNGSLIPFKGGFIGYLGYESTMHLNIELNEYPLEYPESLQMWVEKFLTFDHQENKLYLCYAGPDLESGNQWLLNTREKLNKKETKNKLRFLVTKEVNETPRLDLTLSQSREIYLDNISKIKNYLKSGDTYEVCLSNEFRIKAHINSFELYKVLRISNPAPYSAYIQMPGTAILSSSPECFITLDKSGNIRSEPIKGTRSKGKSENENMEIRKSLAESEKDHSELLMIIDLIRNDLSMSCEKGTVNVCDFMKITEYATVLQLSSVIEGKLREGTTAVDVLKSAFPGGSITGAPKFRTMQIINSLEKRPRGVYTGSIGYLSIDHAADFNIAIRTIVNHENRSEVSFGSGGAVIAESNPEEEYKEILVKAYALLRAIYLTKFGKFENYKIGPADDKADNEKKSDATTQQKYMIKKPDLENIFQ</sequence>
<dbReference type="InterPro" id="IPR015890">
    <property type="entry name" value="Chorismate_C"/>
</dbReference>
<gene>
    <name evidence="8" type="ORF">MYP_401</name>
</gene>
<dbReference type="InterPro" id="IPR006221">
    <property type="entry name" value="TrpG/PapA_dom"/>
</dbReference>
<dbReference type="SUPFAM" id="SSF56322">
    <property type="entry name" value="ADC synthase"/>
    <property type="match status" value="1"/>
</dbReference>
<dbReference type="InterPro" id="IPR006805">
    <property type="entry name" value="Anth_synth_I_N"/>
</dbReference>
<dbReference type="eggNOG" id="COG0512">
    <property type="taxonomic scope" value="Bacteria"/>
</dbReference>
<dbReference type="OrthoDB" id="9786812at2"/>
<dbReference type="AlphaFoldDB" id="A0A098L8L5"/>
<dbReference type="PROSITE" id="PS51273">
    <property type="entry name" value="GATASE_TYPE_1"/>
    <property type="match status" value="1"/>
</dbReference>
<dbReference type="Pfam" id="PF04715">
    <property type="entry name" value="Anth_synt_I_N"/>
    <property type="match status" value="1"/>
</dbReference>
<evidence type="ECO:0000256" key="1">
    <source>
        <dbReference type="ARBA" id="ARBA00005970"/>
    </source>
</evidence>
<dbReference type="InterPro" id="IPR029062">
    <property type="entry name" value="Class_I_gatase-like"/>
</dbReference>
<feature type="domain" description="Glutamine amidotransferase" evidence="5">
    <location>
        <begin position="4"/>
        <end position="189"/>
    </location>
</feature>
<dbReference type="Proteomes" id="UP000030185">
    <property type="component" value="Unassembled WGS sequence"/>
</dbReference>
<comment type="caution">
    <text evidence="8">The sequence shown here is derived from an EMBL/GenBank/DDBJ whole genome shotgun (WGS) entry which is preliminary data.</text>
</comment>
<dbReference type="CDD" id="cd01743">
    <property type="entry name" value="GATase1_Anthranilate_Synthase"/>
    <property type="match status" value="1"/>
</dbReference>
<dbReference type="GO" id="GO:0005737">
    <property type="term" value="C:cytoplasm"/>
    <property type="evidence" value="ECO:0007669"/>
    <property type="project" value="TreeGrafter"/>
</dbReference>
<dbReference type="EC" id="2.6.1.85" evidence="2"/>
<dbReference type="NCBIfam" id="TIGR00566">
    <property type="entry name" value="trpG_papA"/>
    <property type="match status" value="1"/>
</dbReference>
<dbReference type="PANTHER" id="PTHR11236:SF18">
    <property type="entry name" value="AMINODEOXYCHORISMATE SYNTHASE"/>
    <property type="match status" value="1"/>
</dbReference>
<dbReference type="Pfam" id="PF00117">
    <property type="entry name" value="GATase"/>
    <property type="match status" value="1"/>
</dbReference>
<dbReference type="RefSeq" id="WP_052429891.1">
    <property type="nucleotide sequence ID" value="NZ_BBLT01000001.1"/>
</dbReference>
<feature type="domain" description="Chorismate-utilising enzyme C-terminal" evidence="6">
    <location>
        <begin position="412"/>
        <end position="668"/>
    </location>
</feature>
<name>A0A098L8L5_9BACT</name>
<proteinExistence type="inferred from homology"/>
<dbReference type="STRING" id="153721.MYP_401"/>
<dbReference type="eggNOG" id="COG0147">
    <property type="taxonomic scope" value="Bacteria"/>
</dbReference>
<reference evidence="8 9" key="1">
    <citation type="submission" date="2014-09" db="EMBL/GenBank/DDBJ databases">
        <title>Sporocytophaga myxococcoides PG-01 genome sequencing.</title>
        <authorList>
            <person name="Liu L."/>
            <person name="Gao P.J."/>
            <person name="Chen G.J."/>
            <person name="Wang L.S."/>
        </authorList>
    </citation>
    <scope>NUCLEOTIDE SEQUENCE [LARGE SCALE GENOMIC DNA]</scope>
    <source>
        <strain evidence="8 9">PG-01</strain>
    </source>
</reference>
<protein>
    <recommendedName>
        <fullName evidence="2">aminodeoxychorismate synthase</fullName>
        <ecNumber evidence="2">2.6.1.85</ecNumber>
    </recommendedName>
</protein>
<dbReference type="GO" id="GO:0000162">
    <property type="term" value="P:L-tryptophan biosynthetic process"/>
    <property type="evidence" value="ECO:0007669"/>
    <property type="project" value="TreeGrafter"/>
</dbReference>
<dbReference type="Gene3D" id="3.60.120.10">
    <property type="entry name" value="Anthranilate synthase"/>
    <property type="match status" value="1"/>
</dbReference>
<evidence type="ECO:0000256" key="3">
    <source>
        <dbReference type="ARBA" id="ARBA00022679"/>
    </source>
</evidence>
<dbReference type="GO" id="GO:0046820">
    <property type="term" value="F:4-amino-4-deoxychorismate synthase activity"/>
    <property type="evidence" value="ECO:0007669"/>
    <property type="project" value="UniProtKB-EC"/>
</dbReference>
<accession>A0A098L8L5</accession>
<evidence type="ECO:0000256" key="2">
    <source>
        <dbReference type="ARBA" id="ARBA00013139"/>
    </source>
</evidence>
<evidence type="ECO:0000259" key="5">
    <source>
        <dbReference type="Pfam" id="PF00117"/>
    </source>
</evidence>
<dbReference type="SUPFAM" id="SSF52317">
    <property type="entry name" value="Class I glutamine amidotransferase-like"/>
    <property type="match status" value="1"/>
</dbReference>
<dbReference type="Pfam" id="PF00425">
    <property type="entry name" value="Chorismate_bind"/>
    <property type="match status" value="1"/>
</dbReference>
<comment type="similarity">
    <text evidence="1">In the C-terminal section; belongs to the anthranilate synthase component I family.</text>
</comment>
<feature type="domain" description="Anthranilate synthase component I N-terminal" evidence="7">
    <location>
        <begin position="221"/>
        <end position="360"/>
    </location>
</feature>
<evidence type="ECO:0000313" key="8">
    <source>
        <dbReference type="EMBL" id="GAL83175.1"/>
    </source>
</evidence>
<dbReference type="PRINTS" id="PR00097">
    <property type="entry name" value="ANTSNTHASEII"/>
</dbReference>
<dbReference type="EMBL" id="BBLT01000001">
    <property type="protein sequence ID" value="GAL83175.1"/>
    <property type="molecule type" value="Genomic_DNA"/>
</dbReference>
<dbReference type="InterPro" id="IPR019999">
    <property type="entry name" value="Anth_synth_I-like"/>
</dbReference>
<dbReference type="InterPro" id="IPR017926">
    <property type="entry name" value="GATASE"/>
</dbReference>